<dbReference type="InterPro" id="IPR028978">
    <property type="entry name" value="Chorismate_lyase_/UTRA_dom_sf"/>
</dbReference>
<evidence type="ECO:0000256" key="2">
    <source>
        <dbReference type="ARBA" id="ARBA00023125"/>
    </source>
</evidence>
<dbReference type="InterPro" id="IPR036390">
    <property type="entry name" value="WH_DNA-bd_sf"/>
</dbReference>
<dbReference type="InterPro" id="IPR050679">
    <property type="entry name" value="Bact_HTH_transcr_reg"/>
</dbReference>
<dbReference type="Pfam" id="PF07702">
    <property type="entry name" value="UTRA"/>
    <property type="match status" value="1"/>
</dbReference>
<dbReference type="SMART" id="SM00866">
    <property type="entry name" value="UTRA"/>
    <property type="match status" value="1"/>
</dbReference>
<evidence type="ECO:0000256" key="1">
    <source>
        <dbReference type="ARBA" id="ARBA00023015"/>
    </source>
</evidence>
<dbReference type="OrthoDB" id="457376at2"/>
<evidence type="ECO:0000259" key="4">
    <source>
        <dbReference type="PROSITE" id="PS50949"/>
    </source>
</evidence>
<dbReference type="SMART" id="SM00345">
    <property type="entry name" value="HTH_GNTR"/>
    <property type="match status" value="1"/>
</dbReference>
<evidence type="ECO:0000313" key="5">
    <source>
        <dbReference type="EMBL" id="TSA79972.1"/>
    </source>
</evidence>
<sequence>MSRHARHRSNDLARSQIQKEHVAKYIDIKNVLKERIVSNYYPVDLPLPTEPELAEELGVARMTLRRAMDELEKEGSLRREQGRGSYPTGRRFYPGFFESPEFGRWAETTERRTVVLSVQTTQATPEVGALLDLPEHAPVLTLRRQRWAAGRPLMVEHWFISAALIPDAFFNHMTADSLYEVLISLGLTLSHVQQDLQAVSLNVQEAEALNVQPGTPAFLLRRTVSDAAQRVLHVKLWFSGDAPAFHAVFNQ</sequence>
<dbReference type="InterPro" id="IPR011663">
    <property type="entry name" value="UTRA"/>
</dbReference>
<accession>A0A553UIF7</accession>
<dbReference type="GO" id="GO:0003700">
    <property type="term" value="F:DNA-binding transcription factor activity"/>
    <property type="evidence" value="ECO:0007669"/>
    <property type="project" value="InterPro"/>
</dbReference>
<evidence type="ECO:0000256" key="3">
    <source>
        <dbReference type="ARBA" id="ARBA00023163"/>
    </source>
</evidence>
<organism evidence="5 6">
    <name type="scientific">Deinococcus detaillensis</name>
    <dbReference type="NCBI Taxonomy" id="2592048"/>
    <lineage>
        <taxon>Bacteria</taxon>
        <taxon>Thermotogati</taxon>
        <taxon>Deinococcota</taxon>
        <taxon>Deinococci</taxon>
        <taxon>Deinococcales</taxon>
        <taxon>Deinococcaceae</taxon>
        <taxon>Deinococcus</taxon>
    </lineage>
</organism>
<keyword evidence="2" id="KW-0238">DNA-binding</keyword>
<keyword evidence="6" id="KW-1185">Reference proteome</keyword>
<evidence type="ECO:0000313" key="6">
    <source>
        <dbReference type="Proteomes" id="UP000316092"/>
    </source>
</evidence>
<dbReference type="Gene3D" id="3.40.1410.10">
    <property type="entry name" value="Chorismate lyase-like"/>
    <property type="match status" value="1"/>
</dbReference>
<dbReference type="PRINTS" id="PR00035">
    <property type="entry name" value="HTHGNTR"/>
</dbReference>
<dbReference type="InterPro" id="IPR000524">
    <property type="entry name" value="Tscrpt_reg_HTH_GntR"/>
</dbReference>
<dbReference type="EMBL" id="VKDB01000034">
    <property type="protein sequence ID" value="TSA79972.1"/>
    <property type="molecule type" value="Genomic_DNA"/>
</dbReference>
<name>A0A553UIF7_9DEIO</name>
<dbReference type="InterPro" id="IPR036388">
    <property type="entry name" value="WH-like_DNA-bd_sf"/>
</dbReference>
<dbReference type="SUPFAM" id="SSF64288">
    <property type="entry name" value="Chorismate lyase-like"/>
    <property type="match status" value="1"/>
</dbReference>
<dbReference type="GO" id="GO:0003677">
    <property type="term" value="F:DNA binding"/>
    <property type="evidence" value="ECO:0007669"/>
    <property type="project" value="UniProtKB-KW"/>
</dbReference>
<protein>
    <submittedName>
        <fullName evidence="5">GntR family transcriptional regulator</fullName>
    </submittedName>
</protein>
<dbReference type="AlphaFoldDB" id="A0A553UIF7"/>
<dbReference type="SUPFAM" id="SSF46785">
    <property type="entry name" value="Winged helix' DNA-binding domain"/>
    <property type="match status" value="1"/>
</dbReference>
<dbReference type="PROSITE" id="PS50949">
    <property type="entry name" value="HTH_GNTR"/>
    <property type="match status" value="1"/>
</dbReference>
<gene>
    <name evidence="5" type="ORF">FNU79_17180</name>
</gene>
<dbReference type="CDD" id="cd07377">
    <property type="entry name" value="WHTH_GntR"/>
    <property type="match status" value="1"/>
</dbReference>
<dbReference type="Proteomes" id="UP000316092">
    <property type="component" value="Unassembled WGS sequence"/>
</dbReference>
<dbReference type="GO" id="GO:0045892">
    <property type="term" value="P:negative regulation of DNA-templated transcription"/>
    <property type="evidence" value="ECO:0007669"/>
    <property type="project" value="TreeGrafter"/>
</dbReference>
<dbReference type="Pfam" id="PF00392">
    <property type="entry name" value="GntR"/>
    <property type="match status" value="1"/>
</dbReference>
<comment type="caution">
    <text evidence="5">The sequence shown here is derived from an EMBL/GenBank/DDBJ whole genome shotgun (WGS) entry which is preliminary data.</text>
</comment>
<reference evidence="5 6" key="1">
    <citation type="submission" date="2019-07" db="EMBL/GenBank/DDBJ databases">
        <title>Deinococcus detaillus sp. nov., isolated from humus soil in Antarctica.</title>
        <authorList>
            <person name="Zhang K."/>
        </authorList>
    </citation>
    <scope>NUCLEOTIDE SEQUENCE [LARGE SCALE GENOMIC DNA]</scope>
    <source>
        <strain evidence="5 6">H1</strain>
    </source>
</reference>
<proteinExistence type="predicted"/>
<dbReference type="Gene3D" id="1.10.10.10">
    <property type="entry name" value="Winged helix-like DNA-binding domain superfamily/Winged helix DNA-binding domain"/>
    <property type="match status" value="1"/>
</dbReference>
<feature type="domain" description="HTH gntR-type" evidence="4">
    <location>
        <begin position="22"/>
        <end position="90"/>
    </location>
</feature>
<dbReference type="PANTHER" id="PTHR44846">
    <property type="entry name" value="MANNOSYL-D-GLYCERATE TRANSPORT/METABOLISM SYSTEM REPRESSOR MNGR-RELATED"/>
    <property type="match status" value="1"/>
</dbReference>
<keyword evidence="1" id="KW-0805">Transcription regulation</keyword>
<dbReference type="PANTHER" id="PTHR44846:SF1">
    <property type="entry name" value="MANNOSYL-D-GLYCERATE TRANSPORT_METABOLISM SYSTEM REPRESSOR MNGR-RELATED"/>
    <property type="match status" value="1"/>
</dbReference>
<keyword evidence="3" id="KW-0804">Transcription</keyword>